<evidence type="ECO:0000313" key="4">
    <source>
        <dbReference type="Proteomes" id="UP000466785"/>
    </source>
</evidence>
<dbReference type="SUPFAM" id="SSF53300">
    <property type="entry name" value="vWA-like"/>
    <property type="match status" value="1"/>
</dbReference>
<proteinExistence type="predicted"/>
<dbReference type="CDD" id="cd00198">
    <property type="entry name" value="vWFA"/>
    <property type="match status" value="1"/>
</dbReference>
<dbReference type="PROSITE" id="PS50234">
    <property type="entry name" value="VWFA"/>
    <property type="match status" value="1"/>
</dbReference>
<dbReference type="Pfam" id="PF00092">
    <property type="entry name" value="VWA"/>
    <property type="match status" value="1"/>
</dbReference>
<evidence type="ECO:0000259" key="2">
    <source>
        <dbReference type="PROSITE" id="PS50234"/>
    </source>
</evidence>
<dbReference type="Proteomes" id="UP000466785">
    <property type="component" value="Chromosome"/>
</dbReference>
<dbReference type="KEGG" id="mpof:MPOR_04730"/>
<protein>
    <recommendedName>
        <fullName evidence="2">VWFA domain-containing protein</fullName>
    </recommendedName>
</protein>
<feature type="compositionally biased region" description="Basic and acidic residues" evidence="1">
    <location>
        <begin position="249"/>
        <end position="259"/>
    </location>
</feature>
<dbReference type="EMBL" id="AP022570">
    <property type="protein sequence ID" value="BBX49447.1"/>
    <property type="molecule type" value="Genomic_DNA"/>
</dbReference>
<evidence type="ECO:0000256" key="1">
    <source>
        <dbReference type="SAM" id="MobiDB-lite"/>
    </source>
</evidence>
<dbReference type="RefSeq" id="WP_163672305.1">
    <property type="nucleotide sequence ID" value="NZ_AP022570.1"/>
</dbReference>
<feature type="domain" description="VWFA" evidence="2">
    <location>
        <begin position="35"/>
        <end position="215"/>
    </location>
</feature>
<gene>
    <name evidence="3" type="ORF">MPOR_04730</name>
</gene>
<name>A0A6N4V6M8_9MYCO</name>
<evidence type="ECO:0000313" key="3">
    <source>
        <dbReference type="EMBL" id="BBX49447.1"/>
    </source>
</evidence>
<dbReference type="Gene3D" id="3.40.50.410">
    <property type="entry name" value="von Willebrand factor, type A domain"/>
    <property type="match status" value="1"/>
</dbReference>
<sequence length="259" mass="27662">MANQTDSDVNELLARIAKLEALLAQRPHADTSRADIWFLLDRSGSMGAIAEYVVQSFDEFVAEQRNEAGEALMTLVQFDGEDPQDVLIDAQPLAGIGSIAGRFAPRGMTPLYDAIGMLLDRAEAHVNQAGADPADQLVVIMTDGHENASRRWTAAAIFERIAALRAAGWTFVFLGANQDSYATGASMGVVEGNTSNFTASPESVLAAGRGLTRAVSGWRAKPRASRIADADDFWDGVKEAEAAADPTANEDRAADPRLP</sequence>
<feature type="region of interest" description="Disordered" evidence="1">
    <location>
        <begin position="238"/>
        <end position="259"/>
    </location>
</feature>
<dbReference type="InterPro" id="IPR002035">
    <property type="entry name" value="VWF_A"/>
</dbReference>
<dbReference type="AlphaFoldDB" id="A0A6N4V6M8"/>
<accession>A0A6N4V6M8</accession>
<reference evidence="3 4" key="1">
    <citation type="journal article" date="2019" name="Emerg. Microbes Infect.">
        <title>Comprehensive subspecies identification of 175 nontuberculous mycobacteria species based on 7547 genomic profiles.</title>
        <authorList>
            <person name="Matsumoto Y."/>
            <person name="Kinjo T."/>
            <person name="Motooka D."/>
            <person name="Nabeya D."/>
            <person name="Jung N."/>
            <person name="Uechi K."/>
            <person name="Horii T."/>
            <person name="Iida T."/>
            <person name="Fujita J."/>
            <person name="Nakamura S."/>
        </authorList>
    </citation>
    <scope>NUCLEOTIDE SEQUENCE [LARGE SCALE GENOMIC DNA]</scope>
    <source>
        <strain evidence="3 4">JCM 12603</strain>
    </source>
</reference>
<organism evidence="3 4">
    <name type="scientific">Mycolicibacterium poriferae</name>
    <dbReference type="NCBI Taxonomy" id="39694"/>
    <lineage>
        <taxon>Bacteria</taxon>
        <taxon>Bacillati</taxon>
        <taxon>Actinomycetota</taxon>
        <taxon>Actinomycetes</taxon>
        <taxon>Mycobacteriales</taxon>
        <taxon>Mycobacteriaceae</taxon>
        <taxon>Mycolicibacterium</taxon>
    </lineage>
</organism>
<dbReference type="InterPro" id="IPR036465">
    <property type="entry name" value="vWFA_dom_sf"/>
</dbReference>
<keyword evidence="4" id="KW-1185">Reference proteome</keyword>